<dbReference type="Proteomes" id="UP000322499">
    <property type="component" value="Unassembled WGS sequence"/>
</dbReference>
<evidence type="ECO:0000313" key="3">
    <source>
        <dbReference type="Proteomes" id="UP000322499"/>
    </source>
</evidence>
<dbReference type="SUPFAM" id="SSF55729">
    <property type="entry name" value="Acyl-CoA N-acyltransferases (Nat)"/>
    <property type="match status" value="1"/>
</dbReference>
<dbReference type="Gene3D" id="3.40.630.30">
    <property type="match status" value="1"/>
</dbReference>
<dbReference type="EMBL" id="VNHW01000005">
    <property type="protein sequence ID" value="TYP88020.1"/>
    <property type="molecule type" value="Genomic_DNA"/>
</dbReference>
<dbReference type="AlphaFoldDB" id="A0A5S5CW53"/>
<organism evidence="2 3">
    <name type="scientific">Blastococcus xanthinilyticus</name>
    <dbReference type="NCBI Taxonomy" id="1564164"/>
    <lineage>
        <taxon>Bacteria</taxon>
        <taxon>Bacillati</taxon>
        <taxon>Actinomycetota</taxon>
        <taxon>Actinomycetes</taxon>
        <taxon>Geodermatophilales</taxon>
        <taxon>Geodermatophilaceae</taxon>
        <taxon>Blastococcus</taxon>
    </lineage>
</organism>
<evidence type="ECO:0000313" key="2">
    <source>
        <dbReference type="EMBL" id="TYP88020.1"/>
    </source>
</evidence>
<name>A0A5S5CW53_9ACTN</name>
<dbReference type="InterPro" id="IPR016181">
    <property type="entry name" value="Acyl_CoA_acyltransferase"/>
</dbReference>
<evidence type="ECO:0000259" key="1">
    <source>
        <dbReference type="PROSITE" id="PS51186"/>
    </source>
</evidence>
<dbReference type="GO" id="GO:0016747">
    <property type="term" value="F:acyltransferase activity, transferring groups other than amino-acyl groups"/>
    <property type="evidence" value="ECO:0007669"/>
    <property type="project" value="InterPro"/>
</dbReference>
<dbReference type="InterPro" id="IPR000182">
    <property type="entry name" value="GNAT_dom"/>
</dbReference>
<proteinExistence type="predicted"/>
<dbReference type="PROSITE" id="PS51186">
    <property type="entry name" value="GNAT"/>
    <property type="match status" value="1"/>
</dbReference>
<gene>
    <name evidence="2" type="ORF">BD833_105196</name>
</gene>
<accession>A0A5S5CW53</accession>
<protein>
    <recommendedName>
        <fullName evidence="1">N-acetyltransferase domain-containing protein</fullName>
    </recommendedName>
</protein>
<reference evidence="2 3" key="1">
    <citation type="submission" date="2019-07" db="EMBL/GenBank/DDBJ databases">
        <title>Genomic Encyclopedia of Archaeal and Bacterial Type Strains, Phase II (KMG-II): from individual species to whole genera.</title>
        <authorList>
            <person name="Goeker M."/>
        </authorList>
    </citation>
    <scope>NUCLEOTIDE SEQUENCE [LARGE SCALE GENOMIC DNA]</scope>
    <source>
        <strain evidence="2 3">DSM 46842</strain>
    </source>
</reference>
<keyword evidence="3" id="KW-1185">Reference proteome</keyword>
<comment type="caution">
    <text evidence="2">The sequence shown here is derived from an EMBL/GenBank/DDBJ whole genome shotgun (WGS) entry which is preliminary data.</text>
</comment>
<dbReference type="RefSeq" id="WP_166532947.1">
    <property type="nucleotide sequence ID" value="NZ_VNHW01000005.1"/>
</dbReference>
<sequence length="226" mass="23857">MTARVVTDAAELAAVHAELLVPAFPPEELVTADELVQAVDAGSCEVLLLEDAEGPLAVAVGDRFTEAGVVLLSYVATRPGARSGGHGGRLLDAALDRWRGWTGPCLVLAEVEDPGRHEASPERGDPVARLRFYARRGARRLDLPYVQPALRPGAVRVPDLLLLCLHAAPELRRGPDAVDGRAVRAFLERLFTDGEGRLPTDPQGRALLAAAGERVAALPIGPAPAA</sequence>
<feature type="domain" description="N-acetyltransferase" evidence="1">
    <location>
        <begin position="1"/>
        <end position="162"/>
    </location>
</feature>